<keyword evidence="2" id="KW-0472">Membrane</keyword>
<protein>
    <submittedName>
        <fullName evidence="4">Prepilin peptidase</fullName>
    </submittedName>
</protein>
<proteinExistence type="inferred from homology"/>
<feature type="transmembrane region" description="Helical" evidence="2">
    <location>
        <begin position="140"/>
        <end position="172"/>
    </location>
</feature>
<dbReference type="EMBL" id="JADQDF010000001">
    <property type="protein sequence ID" value="MBW0132253.1"/>
    <property type="molecule type" value="Genomic_DNA"/>
</dbReference>
<dbReference type="Proteomes" id="UP000694300">
    <property type="component" value="Unassembled WGS sequence"/>
</dbReference>
<sequence>MGAVLTGAVLGAVAGGLARVLLGRLRRGARVRTPVCEAVVGVAWAGIGAGWAAGVWTPPWVVLLLALTWFAAAAGVVDLRHRRLPDALTLPAVPAALLLVAPLGPTALGRAAVGAVLACGVHAAVHLASPRSLGAGDVKLSASLGAVLAAVSWGALPLAAVLASLLTIVAAVRPRAVVAAAVTGGLPGRPRAPVPHGPSMLLAASAVVAAGALRW</sequence>
<name>A0ABS6UK52_9PSEU</name>
<evidence type="ECO:0000256" key="2">
    <source>
        <dbReference type="SAM" id="Phobius"/>
    </source>
</evidence>
<feature type="transmembrane region" description="Helical" evidence="2">
    <location>
        <begin position="6"/>
        <end position="22"/>
    </location>
</feature>
<dbReference type="RefSeq" id="WP_218596352.1">
    <property type="nucleotide sequence ID" value="NZ_JADQDF010000001.1"/>
</dbReference>
<comment type="similarity">
    <text evidence="1">Belongs to the peptidase A24 family.</text>
</comment>
<feature type="domain" description="Prepilin type IV endopeptidase peptidase" evidence="3">
    <location>
        <begin position="66"/>
        <end position="171"/>
    </location>
</feature>
<evidence type="ECO:0000259" key="3">
    <source>
        <dbReference type="Pfam" id="PF01478"/>
    </source>
</evidence>
<evidence type="ECO:0000313" key="4">
    <source>
        <dbReference type="EMBL" id="MBW0132253.1"/>
    </source>
</evidence>
<keyword evidence="2" id="KW-0812">Transmembrane</keyword>
<feature type="transmembrane region" description="Helical" evidence="2">
    <location>
        <begin position="34"/>
        <end position="54"/>
    </location>
</feature>
<gene>
    <name evidence="4" type="ORF">I4I82_31910</name>
</gene>
<feature type="transmembrane region" description="Helical" evidence="2">
    <location>
        <begin position="60"/>
        <end position="77"/>
    </location>
</feature>
<dbReference type="PANTHER" id="PTHR30487:SF0">
    <property type="entry name" value="PREPILIN LEADER PEPTIDASE_N-METHYLTRANSFERASE-RELATED"/>
    <property type="match status" value="1"/>
</dbReference>
<accession>A0ABS6UK52</accession>
<dbReference type="InterPro" id="IPR000045">
    <property type="entry name" value="Prepilin_IV_endopep_pep"/>
</dbReference>
<keyword evidence="2" id="KW-1133">Transmembrane helix</keyword>
<organism evidence="4 5">
    <name type="scientific">Pseudonocardia oceani</name>
    <dbReference type="NCBI Taxonomy" id="2792013"/>
    <lineage>
        <taxon>Bacteria</taxon>
        <taxon>Bacillati</taxon>
        <taxon>Actinomycetota</taxon>
        <taxon>Actinomycetes</taxon>
        <taxon>Pseudonocardiales</taxon>
        <taxon>Pseudonocardiaceae</taxon>
        <taxon>Pseudonocardia</taxon>
    </lineage>
</organism>
<evidence type="ECO:0000256" key="1">
    <source>
        <dbReference type="ARBA" id="ARBA00005801"/>
    </source>
</evidence>
<reference evidence="4 5" key="1">
    <citation type="submission" date="2020-11" db="EMBL/GenBank/DDBJ databases">
        <title>Pseudonocardia abyssalis sp. nov. and Pseudonocardia oceani sp. nov., description and phylogenomic analysis of two novel actinomycetes isolated from the deep Southern Ocean.</title>
        <authorList>
            <person name="Parra J."/>
        </authorList>
    </citation>
    <scope>NUCLEOTIDE SEQUENCE [LARGE SCALE GENOMIC DNA]</scope>
    <source>
        <strain evidence="5">KRD185</strain>
    </source>
</reference>
<keyword evidence="5" id="KW-1185">Reference proteome</keyword>
<dbReference type="Pfam" id="PF01478">
    <property type="entry name" value="Peptidase_A24"/>
    <property type="match status" value="1"/>
</dbReference>
<dbReference type="InterPro" id="IPR050882">
    <property type="entry name" value="Prepilin_peptidase/N-MTase"/>
</dbReference>
<dbReference type="PANTHER" id="PTHR30487">
    <property type="entry name" value="TYPE 4 PREPILIN-LIKE PROTEINS LEADER PEPTIDE-PROCESSING ENZYME"/>
    <property type="match status" value="1"/>
</dbReference>
<evidence type="ECO:0000313" key="5">
    <source>
        <dbReference type="Proteomes" id="UP000694300"/>
    </source>
</evidence>
<feature type="transmembrane region" description="Helical" evidence="2">
    <location>
        <begin position="84"/>
        <end position="101"/>
    </location>
</feature>
<comment type="caution">
    <text evidence="4">The sequence shown here is derived from an EMBL/GenBank/DDBJ whole genome shotgun (WGS) entry which is preliminary data.</text>
</comment>